<organism evidence="1 2">
    <name type="scientific">Fasciola hepatica</name>
    <name type="common">Liver fluke</name>
    <dbReference type="NCBI Taxonomy" id="6192"/>
    <lineage>
        <taxon>Eukaryota</taxon>
        <taxon>Metazoa</taxon>
        <taxon>Spiralia</taxon>
        <taxon>Lophotrochozoa</taxon>
        <taxon>Platyhelminthes</taxon>
        <taxon>Trematoda</taxon>
        <taxon>Digenea</taxon>
        <taxon>Plagiorchiida</taxon>
        <taxon>Echinostomata</taxon>
        <taxon>Echinostomatoidea</taxon>
        <taxon>Fasciolidae</taxon>
        <taxon>Fasciola</taxon>
    </lineage>
</organism>
<evidence type="ECO:0000313" key="2">
    <source>
        <dbReference type="Proteomes" id="UP000230066"/>
    </source>
</evidence>
<keyword evidence="2" id="KW-1185">Reference proteome</keyword>
<dbReference type="Proteomes" id="UP000230066">
    <property type="component" value="Unassembled WGS sequence"/>
</dbReference>
<gene>
    <name evidence="1" type="ORF">D915_005041</name>
</gene>
<protein>
    <submittedName>
        <fullName evidence="1">Uncharacterized protein</fullName>
    </submittedName>
</protein>
<name>A0A4E0RSW8_FASHE</name>
<sequence>MPHDFARSNKLGTRRWRRSGTGAPLYVPSFYYPAKRRCQGRGQTSCRLCKESVPTAPKITVVSQRNKPSLEAPHIPSRRPRSFTYACETWPLRVDNAKRLESFDHWCLCYMAKIKWYDRVSSSAVRQQCEYGKTFFSPPATSPTAVRSCPSATENGVYCHHSTQTGNVALVANRRHGLVLLERRWIT</sequence>
<accession>A0A4E0RSW8</accession>
<evidence type="ECO:0000313" key="1">
    <source>
        <dbReference type="EMBL" id="THD24248.1"/>
    </source>
</evidence>
<dbReference type="EMBL" id="JXXN02001702">
    <property type="protein sequence ID" value="THD24248.1"/>
    <property type="molecule type" value="Genomic_DNA"/>
</dbReference>
<reference evidence="1" key="1">
    <citation type="submission" date="2019-03" db="EMBL/GenBank/DDBJ databases">
        <title>Improved annotation for the trematode Fasciola hepatica.</title>
        <authorList>
            <person name="Choi Y.-J."/>
            <person name="Martin J."/>
            <person name="Mitreva M."/>
        </authorList>
    </citation>
    <scope>NUCLEOTIDE SEQUENCE [LARGE SCALE GENOMIC DNA]</scope>
</reference>
<dbReference type="AlphaFoldDB" id="A0A4E0RSW8"/>
<comment type="caution">
    <text evidence="1">The sequence shown here is derived from an EMBL/GenBank/DDBJ whole genome shotgun (WGS) entry which is preliminary data.</text>
</comment>
<proteinExistence type="predicted"/>